<organism evidence="1 2">
    <name type="scientific">Rhodovulum sulfidophilum</name>
    <name type="common">Rhodobacter sulfidophilus</name>
    <dbReference type="NCBI Taxonomy" id="35806"/>
    <lineage>
        <taxon>Bacteria</taxon>
        <taxon>Pseudomonadati</taxon>
        <taxon>Pseudomonadota</taxon>
        <taxon>Alphaproteobacteria</taxon>
        <taxon>Rhodobacterales</taxon>
        <taxon>Paracoccaceae</taxon>
        <taxon>Rhodovulum</taxon>
    </lineage>
</organism>
<dbReference type="AlphaFoldDB" id="A0A2W5N5L5"/>
<dbReference type="Proteomes" id="UP000249185">
    <property type="component" value="Unassembled WGS sequence"/>
</dbReference>
<name>A0A2W5N5L5_RHOSU</name>
<proteinExistence type="predicted"/>
<sequence length="159" mass="17149">MIYHGFVIGTETRILGQVDTIPATARVSGFDRTGAPVFSGGSDVIWDEQAGDDRHGLTWWVGEDDAHYPASLIELRAVDDQGEIVEDIAPVAFPVPPTRLRAEHALRLLREARDILKDIGATRAVDRVREAISSTDGAVRAASVRDTRAAAPVQPQVAG</sequence>
<dbReference type="EMBL" id="QFPW01000010">
    <property type="protein sequence ID" value="PZQ48781.1"/>
    <property type="molecule type" value="Genomic_DNA"/>
</dbReference>
<gene>
    <name evidence="1" type="ORF">DI556_13275</name>
</gene>
<accession>A0A2W5N5L5</accession>
<evidence type="ECO:0000313" key="1">
    <source>
        <dbReference type="EMBL" id="PZQ48781.1"/>
    </source>
</evidence>
<protein>
    <submittedName>
        <fullName evidence="1">Uncharacterized protein</fullName>
    </submittedName>
</protein>
<evidence type="ECO:0000313" key="2">
    <source>
        <dbReference type="Proteomes" id="UP000249185"/>
    </source>
</evidence>
<comment type="caution">
    <text evidence="1">The sequence shown here is derived from an EMBL/GenBank/DDBJ whole genome shotgun (WGS) entry which is preliminary data.</text>
</comment>
<reference evidence="1 2" key="1">
    <citation type="submission" date="2017-08" db="EMBL/GenBank/DDBJ databases">
        <title>Infants hospitalized years apart are colonized by the same room-sourced microbial strains.</title>
        <authorList>
            <person name="Brooks B."/>
            <person name="Olm M.R."/>
            <person name="Firek B.A."/>
            <person name="Baker R."/>
            <person name="Thomas B.C."/>
            <person name="Morowitz M.J."/>
            <person name="Banfield J.F."/>
        </authorList>
    </citation>
    <scope>NUCLEOTIDE SEQUENCE [LARGE SCALE GENOMIC DNA]</scope>
    <source>
        <strain evidence="1">S2_005_002_R2_34</strain>
    </source>
</reference>